<dbReference type="Pfam" id="PF21361">
    <property type="entry name" value="Sina_ZnF"/>
    <property type="match status" value="1"/>
</dbReference>
<reference evidence="7" key="1">
    <citation type="submission" date="2020-11" db="EMBL/GenBank/DDBJ databases">
        <authorList>
            <person name="Tran Van P."/>
        </authorList>
    </citation>
    <scope>NUCLEOTIDE SEQUENCE</scope>
</reference>
<dbReference type="GO" id="GO:0005737">
    <property type="term" value="C:cytoplasm"/>
    <property type="evidence" value="ECO:0007669"/>
    <property type="project" value="TreeGrafter"/>
</dbReference>
<gene>
    <name evidence="7" type="ORF">TTEB3V08_LOCUS5068</name>
</gene>
<keyword evidence="2 4" id="KW-0863">Zinc-finger</keyword>
<dbReference type="PROSITE" id="PS51081">
    <property type="entry name" value="ZF_SIAH"/>
    <property type="match status" value="1"/>
</dbReference>
<evidence type="ECO:0000259" key="6">
    <source>
        <dbReference type="PROSITE" id="PS51081"/>
    </source>
</evidence>
<evidence type="ECO:0000256" key="3">
    <source>
        <dbReference type="ARBA" id="ARBA00022833"/>
    </source>
</evidence>
<feature type="region of interest" description="Disordered" evidence="5">
    <location>
        <begin position="301"/>
        <end position="320"/>
    </location>
</feature>
<dbReference type="InterPro" id="IPR004162">
    <property type="entry name" value="SINA-like_animal"/>
</dbReference>
<dbReference type="UniPathway" id="UPA00143"/>
<dbReference type="SUPFAM" id="SSF49599">
    <property type="entry name" value="TRAF domain-like"/>
    <property type="match status" value="1"/>
</dbReference>
<dbReference type="AlphaFoldDB" id="A0A7R9NUT2"/>
<keyword evidence="3" id="KW-0862">Zinc</keyword>
<dbReference type="GO" id="GO:0016567">
    <property type="term" value="P:protein ubiquitination"/>
    <property type="evidence" value="ECO:0007669"/>
    <property type="project" value="UniProtKB-UniPathway"/>
</dbReference>
<evidence type="ECO:0000256" key="1">
    <source>
        <dbReference type="ARBA" id="ARBA00022723"/>
    </source>
</evidence>
<evidence type="ECO:0000256" key="2">
    <source>
        <dbReference type="ARBA" id="ARBA00022771"/>
    </source>
</evidence>
<evidence type="ECO:0000313" key="7">
    <source>
        <dbReference type="EMBL" id="CAD7457059.1"/>
    </source>
</evidence>
<organism evidence="7">
    <name type="scientific">Timema tahoe</name>
    <dbReference type="NCBI Taxonomy" id="61484"/>
    <lineage>
        <taxon>Eukaryota</taxon>
        <taxon>Metazoa</taxon>
        <taxon>Ecdysozoa</taxon>
        <taxon>Arthropoda</taxon>
        <taxon>Hexapoda</taxon>
        <taxon>Insecta</taxon>
        <taxon>Pterygota</taxon>
        <taxon>Neoptera</taxon>
        <taxon>Polyneoptera</taxon>
        <taxon>Phasmatodea</taxon>
        <taxon>Timematodea</taxon>
        <taxon>Timematoidea</taxon>
        <taxon>Timematidae</taxon>
        <taxon>Timema</taxon>
    </lineage>
</organism>
<feature type="compositionally biased region" description="Basic residues" evidence="5">
    <location>
        <begin position="971"/>
        <end position="991"/>
    </location>
</feature>
<dbReference type="InterPro" id="IPR013010">
    <property type="entry name" value="Znf_SIAH"/>
</dbReference>
<feature type="compositionally biased region" description="Basic and acidic residues" evidence="5">
    <location>
        <begin position="77"/>
        <end position="92"/>
    </location>
</feature>
<feature type="region of interest" description="Disordered" evidence="5">
    <location>
        <begin position="966"/>
        <end position="991"/>
    </location>
</feature>
<feature type="region of interest" description="Disordered" evidence="5">
    <location>
        <begin position="64"/>
        <end position="101"/>
    </location>
</feature>
<dbReference type="GO" id="GO:0008270">
    <property type="term" value="F:zinc ion binding"/>
    <property type="evidence" value="ECO:0007669"/>
    <property type="project" value="UniProtKB-KW"/>
</dbReference>
<dbReference type="GO" id="GO:0031624">
    <property type="term" value="F:ubiquitin conjugating enzyme binding"/>
    <property type="evidence" value="ECO:0007669"/>
    <property type="project" value="TreeGrafter"/>
</dbReference>
<feature type="domain" description="SIAH-type" evidence="6">
    <location>
        <begin position="780"/>
        <end position="841"/>
    </location>
</feature>
<dbReference type="PANTHER" id="PTHR45877:SF2">
    <property type="entry name" value="E3 UBIQUITIN-PROTEIN LIGASE SINA-RELATED"/>
    <property type="match status" value="1"/>
</dbReference>
<protein>
    <recommendedName>
        <fullName evidence="6">SIAH-type domain-containing protein</fullName>
    </recommendedName>
</protein>
<dbReference type="GO" id="GO:0061630">
    <property type="term" value="F:ubiquitin protein ligase activity"/>
    <property type="evidence" value="ECO:0007669"/>
    <property type="project" value="TreeGrafter"/>
</dbReference>
<evidence type="ECO:0000256" key="4">
    <source>
        <dbReference type="PROSITE-ProRule" id="PRU00455"/>
    </source>
</evidence>
<sequence length="991" mass="110487">MADSSISSSICSVHLKPASVAEYSKISLLKSTELSITRSVMRTLIQARKDGREELVQRLLMTHREQRCRNRPSGSDNRNHRLAPKENYKEGDSGTSQLKMEARRWRQKKITQHAHSSEDFISPLRPLLPRGELPPVKCVHSKMAEGEYDAEDTISSVIGQAFRTLLHVTGKVTVAKASELANALVVLSPTAEDGEIEVRISVGHKDYKNIKKKKKKNRIWKEIGKMLKQLVEASSTSIESSGTQSVDLHAKPYLEELQLQSPANTLLRSLLLPGPQQLQQLSPITPVLSKHVPHTIDKLLGSSTVSSTSSPPDDKQQHKQQEGLYHLPGAAERHCSLQPEPKDEDCPLSVTCARMKLAKELYETALSRSKGVINTVMVTSAIPTDQYQTSQQIQSQILPTENNQQIGFNHEPSSYIQEYVPMTFSANQVQGPIRSYPYMSWSAPSFAPTQSHPPFMARYEDALVDQEAYTFNRREENCLKQLENQTSPMDTKLHQPIGMGLHKTSQFSNNDSLQSDSQPLMVNSYKGPGILNTDTVECYDPNSAIDLHMNRKEVDNVQIEHMGRSSAMVFPMQREAVNTPPRALTGVGPRIESMESFNRVVSHPIPPKDNIQSLNSSLDFIVNLKAVSLTGPAPVFPGLRPATTSIFECYKSPICSAACIPDADPLQPTGGDLTCLIGEQGWNQGQDLFLQFQHNNQLSCPLIYNYLASAEDQLFQQLEERLPLRTPMPIADELPDMRSPISIHGPLATSSPFERSDMVEAEDIPQLDESTLAIMCDPKPQKDSCRYQPQGCLKNLRAELMAEHEPSCEYQPASCPLANHPQCQWGGKLRDLDRHLREAHNDVIVLGAERCHLVEMHKVRANQSVCFLQETQERLYVISVHCKGHQLLCTIQVVPTKLPERVGSVRGALEVVGVDGKPHGWMGKIRSAHDPVEPLWEKGQCLRVDPNVIGACARTTIRLHALVMAQTPSNRGKKRSKAARPLAKRRIASRT</sequence>
<dbReference type="InterPro" id="IPR013083">
    <property type="entry name" value="Znf_RING/FYVE/PHD"/>
</dbReference>
<dbReference type="PANTHER" id="PTHR45877">
    <property type="entry name" value="E3 UBIQUITIN-PROTEIN LIGASE SIAH2"/>
    <property type="match status" value="1"/>
</dbReference>
<dbReference type="EMBL" id="OE001548">
    <property type="protein sequence ID" value="CAD7457059.1"/>
    <property type="molecule type" value="Genomic_DNA"/>
</dbReference>
<proteinExistence type="predicted"/>
<dbReference type="Gene3D" id="3.30.40.10">
    <property type="entry name" value="Zinc/RING finger domain, C3HC4 (zinc finger)"/>
    <property type="match status" value="1"/>
</dbReference>
<keyword evidence="1" id="KW-0479">Metal-binding</keyword>
<name>A0A7R9NUT2_9NEOP</name>
<accession>A0A7R9NUT2</accession>
<evidence type="ECO:0000256" key="5">
    <source>
        <dbReference type="SAM" id="MobiDB-lite"/>
    </source>
</evidence>
<dbReference type="GO" id="GO:0043161">
    <property type="term" value="P:proteasome-mediated ubiquitin-dependent protein catabolic process"/>
    <property type="evidence" value="ECO:0007669"/>
    <property type="project" value="TreeGrafter"/>
</dbReference>